<feature type="region of interest" description="Disordered" evidence="4">
    <location>
        <begin position="1"/>
        <end position="39"/>
    </location>
</feature>
<dbReference type="PANTHER" id="PTHR37419">
    <property type="entry name" value="SERINE/THREONINE-PROTEIN KINASE TOXIN HIPA"/>
    <property type="match status" value="1"/>
</dbReference>
<dbReference type="OrthoDB" id="3182374at2"/>
<protein>
    <submittedName>
        <fullName evidence="7">Type II toxin-antitoxin system HipA family toxin</fullName>
    </submittedName>
</protein>
<accession>A0A5C1Y528</accession>
<feature type="compositionally biased region" description="Basic residues" evidence="4">
    <location>
        <begin position="1"/>
        <end position="28"/>
    </location>
</feature>
<organism evidence="7 8">
    <name type="scientific">Protaetiibacter larvae</name>
    <dbReference type="NCBI Taxonomy" id="2592654"/>
    <lineage>
        <taxon>Bacteria</taxon>
        <taxon>Bacillati</taxon>
        <taxon>Actinomycetota</taxon>
        <taxon>Actinomycetes</taxon>
        <taxon>Micrococcales</taxon>
        <taxon>Microbacteriaceae</taxon>
        <taxon>Protaetiibacter</taxon>
    </lineage>
</organism>
<reference evidence="7 8" key="1">
    <citation type="submission" date="2019-09" db="EMBL/GenBank/DDBJ databases">
        <title>Genome sequencing of strain KACC 19322.</title>
        <authorList>
            <person name="Heo J."/>
            <person name="Kim S.-J."/>
            <person name="Kim J.-S."/>
            <person name="Hong S.-B."/>
            <person name="Kwon S.-W."/>
        </authorList>
    </citation>
    <scope>NUCLEOTIDE SEQUENCE [LARGE SCALE GENOMIC DNA]</scope>
    <source>
        <strain evidence="7 8">KACC 19322</strain>
    </source>
</reference>
<dbReference type="GO" id="GO:0004674">
    <property type="term" value="F:protein serine/threonine kinase activity"/>
    <property type="evidence" value="ECO:0007669"/>
    <property type="project" value="TreeGrafter"/>
</dbReference>
<evidence type="ECO:0000259" key="6">
    <source>
        <dbReference type="Pfam" id="PF13657"/>
    </source>
</evidence>
<evidence type="ECO:0000313" key="8">
    <source>
        <dbReference type="Proteomes" id="UP000322159"/>
    </source>
</evidence>
<feature type="domain" description="HipA-like C-terminal" evidence="5">
    <location>
        <begin position="192"/>
        <end position="429"/>
    </location>
</feature>
<comment type="similarity">
    <text evidence="1">Belongs to the HipA Ser/Thr kinase family.</text>
</comment>
<keyword evidence="3" id="KW-0418">Kinase</keyword>
<dbReference type="InterPro" id="IPR017508">
    <property type="entry name" value="HipA_N1"/>
</dbReference>
<feature type="domain" description="HipA N-terminal subdomain 1" evidence="6">
    <location>
        <begin position="47"/>
        <end position="144"/>
    </location>
</feature>
<dbReference type="GO" id="GO:0005829">
    <property type="term" value="C:cytosol"/>
    <property type="evidence" value="ECO:0007669"/>
    <property type="project" value="TreeGrafter"/>
</dbReference>
<keyword evidence="2" id="KW-0808">Transferase</keyword>
<evidence type="ECO:0000256" key="2">
    <source>
        <dbReference type="ARBA" id="ARBA00022679"/>
    </source>
</evidence>
<dbReference type="Proteomes" id="UP000322159">
    <property type="component" value="Chromosome"/>
</dbReference>
<dbReference type="Pfam" id="PF13657">
    <property type="entry name" value="Couple_hipA"/>
    <property type="match status" value="1"/>
</dbReference>
<dbReference type="AlphaFoldDB" id="A0A5C1Y528"/>
<evidence type="ECO:0000259" key="5">
    <source>
        <dbReference type="Pfam" id="PF07804"/>
    </source>
</evidence>
<name>A0A5C1Y528_9MICO</name>
<dbReference type="Gene3D" id="1.10.1070.20">
    <property type="match status" value="1"/>
</dbReference>
<proteinExistence type="inferred from homology"/>
<dbReference type="InterPro" id="IPR012893">
    <property type="entry name" value="HipA-like_C"/>
</dbReference>
<dbReference type="PANTHER" id="PTHR37419:SF1">
    <property type="entry name" value="SERINE_THREONINE-PROTEIN KINASE TOXIN HIPA"/>
    <property type="match status" value="1"/>
</dbReference>
<sequence>MAHQVRGRGGPRRAVPRVRRTGRSRLRPHPAAPPRAGEPMTGTELVLYLDGVPAGTFWQNAAGNIGFVYDASWRANPRAYPVSMSMPLAATEHRAKPAKAFLWGLLPDSSGALARIARENHVSATNPMALLRAVGRDAAGAVQLLPPGATASDAGPRNVNIATLTGSEFEKMMISLANHDEDWDPGAYGGRWSLAGAQSKVALTKTSDGAWGVPQDSTPTTHILKPGIRGFSNHEINEYLSQRAAQALGMSAAQTELIDAGEAGAVLVSTRFDRALEGEVLHRLHQEDMCQALSVLPDKKYQKDGGPGLAQIADLLSNTSLGDRGNSRRAMFDAVVFNVAIAGTDAHAKNFALMLNAEGQQLAPLYDMASALPYEKRLTKSGPLLAPMRVDGEDRFTAIGRKHLIATARRFSIPAAEAEERIDRILTGTADAYTAAADELTGEVRTSAHEIAHAVRDWGELRGWIEKPPTIITSPAKTAVPKQGRVPKGTPAGGQYDVKVNDEAPDIDLTNV</sequence>
<evidence type="ECO:0000256" key="3">
    <source>
        <dbReference type="ARBA" id="ARBA00022777"/>
    </source>
</evidence>
<evidence type="ECO:0000256" key="4">
    <source>
        <dbReference type="SAM" id="MobiDB-lite"/>
    </source>
</evidence>
<dbReference type="KEGG" id="lyk:FLP23_02560"/>
<dbReference type="NCBIfam" id="TIGR03071">
    <property type="entry name" value="couple_hipA"/>
    <property type="match status" value="1"/>
</dbReference>
<evidence type="ECO:0000313" key="7">
    <source>
        <dbReference type="EMBL" id="QEO08994.1"/>
    </source>
</evidence>
<keyword evidence="8" id="KW-1185">Reference proteome</keyword>
<dbReference type="InterPro" id="IPR052028">
    <property type="entry name" value="HipA_Ser/Thr_kinase"/>
</dbReference>
<dbReference type="Pfam" id="PF07804">
    <property type="entry name" value="HipA_C"/>
    <property type="match status" value="1"/>
</dbReference>
<evidence type="ECO:0000256" key="1">
    <source>
        <dbReference type="ARBA" id="ARBA00010164"/>
    </source>
</evidence>
<feature type="region of interest" description="Disordered" evidence="4">
    <location>
        <begin position="475"/>
        <end position="512"/>
    </location>
</feature>
<dbReference type="EMBL" id="CP043504">
    <property type="protein sequence ID" value="QEO08994.1"/>
    <property type="molecule type" value="Genomic_DNA"/>
</dbReference>
<gene>
    <name evidence="7" type="ORF">FLP23_02560</name>
</gene>